<dbReference type="AlphaFoldDB" id="A0A318ESD1"/>
<comment type="caution">
    <text evidence="2">The sequence shown here is derived from an EMBL/GenBank/DDBJ whole genome shotgun (WGS) entry which is preliminary data.</text>
</comment>
<dbReference type="Proteomes" id="UP000247523">
    <property type="component" value="Unassembled WGS sequence"/>
</dbReference>
<dbReference type="Proteomes" id="UP000216411">
    <property type="component" value="Unassembled WGS sequence"/>
</dbReference>
<evidence type="ECO:0000313" key="5">
    <source>
        <dbReference type="Proteomes" id="UP000247523"/>
    </source>
</evidence>
<feature type="transmembrane region" description="Helical" evidence="1">
    <location>
        <begin position="112"/>
        <end position="130"/>
    </location>
</feature>
<dbReference type="RefSeq" id="WP_110290184.1">
    <property type="nucleotide sequence ID" value="NZ_NOKA02000001.1"/>
</dbReference>
<dbReference type="OrthoDB" id="9814991at2"/>
<gene>
    <name evidence="2" type="ORF">C8E03_101480</name>
    <name evidence="3" type="ORF">CG710_000780</name>
</gene>
<feature type="transmembrane region" description="Helical" evidence="1">
    <location>
        <begin position="161"/>
        <end position="190"/>
    </location>
</feature>
<dbReference type="EMBL" id="QICS01000001">
    <property type="protein sequence ID" value="PXV95849.1"/>
    <property type="molecule type" value="Genomic_DNA"/>
</dbReference>
<name>A0A318ESD1_9FIRM</name>
<keyword evidence="1" id="KW-1133">Transmembrane helix</keyword>
<keyword evidence="4" id="KW-1185">Reference proteome</keyword>
<proteinExistence type="predicted"/>
<sequence>MEEIFRLDGVIMNFLSKVSDICIISILWLLCCLPMVTIGASTTAAYYTIVKVVRRQTGTLHQEFVKSFKSNFKDSLLTNLIYLVIKGILGVNICLVFQSLETTNSSFALDLLFIYVIFFLLVIGVEIYTYPILSRFVMGRIQLVMFSIMLLFRHFPTTLLFITLFILSVVIMIVFPVGVIFMPGFCLYFYSNFMEKIIRKYMTEEMKKTWDELGKVEKEN</sequence>
<reference evidence="3" key="3">
    <citation type="submission" date="2018-07" db="EMBL/GenBank/DDBJ databases">
        <authorList>
            <person name="Quirk P.G."/>
            <person name="Krulwich T.A."/>
        </authorList>
    </citation>
    <scope>NUCLEOTIDE SEQUENCE</scope>
    <source>
        <strain evidence="3">CCRI-19302</strain>
    </source>
</reference>
<reference evidence="2 5" key="2">
    <citation type="submission" date="2018-05" db="EMBL/GenBank/DDBJ databases">
        <title>Genomic Encyclopedia of Type Strains, Phase IV (KMG-IV): sequencing the most valuable type-strain genomes for metagenomic binning, comparative biology and taxonomic classification.</title>
        <authorList>
            <person name="Goeker M."/>
        </authorList>
    </citation>
    <scope>NUCLEOTIDE SEQUENCE [LARGE SCALE GENOMIC DNA]</scope>
    <source>
        <strain evidence="2 5">DSM 28816</strain>
    </source>
</reference>
<keyword evidence="1" id="KW-0472">Membrane</keyword>
<reference evidence="3 4" key="1">
    <citation type="journal article" date="2017" name="Genome Announc.">
        <title>Draft Genome Sequence of a Sporulating and Motile Strain of Lachnotalea glycerini Isolated from Water in Quebec City, Canada.</title>
        <authorList>
            <person name="Maheux A.F."/>
            <person name="Boudreau D.K."/>
            <person name="Berube E."/>
            <person name="Boissinot M."/>
            <person name="Raymond F."/>
            <person name="Brodeur S."/>
            <person name="Corbeil J."/>
            <person name="Isabel S."/>
            <person name="Omar R.F."/>
            <person name="Bergeron M.G."/>
        </authorList>
    </citation>
    <scope>NUCLEOTIDE SEQUENCE [LARGE SCALE GENOMIC DNA]</scope>
    <source>
        <strain evidence="3 4">CCRI-19302</strain>
    </source>
</reference>
<evidence type="ECO:0000313" key="4">
    <source>
        <dbReference type="Proteomes" id="UP000216411"/>
    </source>
</evidence>
<feature type="transmembrane region" description="Helical" evidence="1">
    <location>
        <begin position="137"/>
        <end position="155"/>
    </location>
</feature>
<evidence type="ECO:0000313" key="2">
    <source>
        <dbReference type="EMBL" id="PXV95849.1"/>
    </source>
</evidence>
<accession>A0A318ESD1</accession>
<dbReference type="Pfam" id="PF04854">
    <property type="entry name" value="DUF624"/>
    <property type="match status" value="1"/>
</dbReference>
<protein>
    <submittedName>
        <fullName evidence="3">DUF624 domain-containing protein</fullName>
    </submittedName>
</protein>
<dbReference type="InterPro" id="IPR006938">
    <property type="entry name" value="DUF624"/>
</dbReference>
<evidence type="ECO:0000313" key="3">
    <source>
        <dbReference type="EMBL" id="RDY33093.1"/>
    </source>
</evidence>
<organism evidence="2 5">
    <name type="scientific">Lachnotalea glycerini</name>
    <dbReference type="NCBI Taxonomy" id="1763509"/>
    <lineage>
        <taxon>Bacteria</taxon>
        <taxon>Bacillati</taxon>
        <taxon>Bacillota</taxon>
        <taxon>Clostridia</taxon>
        <taxon>Lachnospirales</taxon>
        <taxon>Lachnospiraceae</taxon>
        <taxon>Lachnotalea</taxon>
    </lineage>
</organism>
<evidence type="ECO:0000256" key="1">
    <source>
        <dbReference type="SAM" id="Phobius"/>
    </source>
</evidence>
<feature type="transmembrane region" description="Helical" evidence="1">
    <location>
        <begin position="23"/>
        <end position="47"/>
    </location>
</feature>
<keyword evidence="1" id="KW-0812">Transmembrane</keyword>
<dbReference type="EMBL" id="NOKA02000001">
    <property type="protein sequence ID" value="RDY33093.1"/>
    <property type="molecule type" value="Genomic_DNA"/>
</dbReference>
<feature type="transmembrane region" description="Helical" evidence="1">
    <location>
        <begin position="76"/>
        <end position="100"/>
    </location>
</feature>